<gene>
    <name evidence="2" type="ordered locus">MHC_03485</name>
</gene>
<dbReference type="HOGENOM" id="CLU_121892_0_0_14"/>
<protein>
    <submittedName>
        <fullName evidence="2">Uncharacterized protein</fullName>
    </submittedName>
</protein>
<dbReference type="OrthoDB" id="402277at2"/>
<dbReference type="AlphaFoldDB" id="H6N7D5"/>
<sequence>MLGGFTKLLFGGSLLAGTCVSLGISALTPKQLKNTALITEGESGYTEFNLTNSSETETGVSQPQTPETQSQTSVSSGGESSTTATTSTTSEASRQPEQEKSCTIHQLESSSGRTWNISKIGTWEEFSKRKAKSGEHINSQVIKKKCDASKGKDILVVNLPWQWLWRRWDYSDKEQNHQQFKDYLEKQKKH</sequence>
<feature type="compositionally biased region" description="Low complexity" evidence="1">
    <location>
        <begin position="60"/>
        <end position="93"/>
    </location>
</feature>
<evidence type="ECO:0000313" key="3">
    <source>
        <dbReference type="Proteomes" id="UP000009135"/>
    </source>
</evidence>
<dbReference type="EMBL" id="CP003199">
    <property type="protein sequence ID" value="AEW45557.1"/>
    <property type="molecule type" value="Genomic_DNA"/>
</dbReference>
<dbReference type="Proteomes" id="UP000009135">
    <property type="component" value="Chromosome"/>
</dbReference>
<dbReference type="STRING" id="1111676.MHC_03485"/>
<name>H6N7D5_MYCHN</name>
<keyword evidence="3" id="KW-1185">Reference proteome</keyword>
<dbReference type="KEGG" id="mhe:MHC_03485"/>
<accession>H6N7D5</accession>
<feature type="region of interest" description="Disordered" evidence="1">
    <location>
        <begin position="53"/>
        <end position="106"/>
    </location>
</feature>
<reference evidence="2 3" key="1">
    <citation type="journal article" date="2012" name="J. Bacteriol.">
        <title>Complete genome sequence of Mycoplasma haemocanis strain Illinois.</title>
        <authorList>
            <person name="do Nascimento N.C."/>
            <person name="Guimaraes A.M."/>
            <person name="Santos A.P."/>
            <person name="Sanmiguel P.J."/>
            <person name="Messick J.B."/>
        </authorList>
    </citation>
    <scope>NUCLEOTIDE SEQUENCE [LARGE SCALE GENOMIC DNA]</scope>
    <source>
        <strain evidence="2 3">Illinois</strain>
    </source>
</reference>
<evidence type="ECO:0000256" key="1">
    <source>
        <dbReference type="SAM" id="MobiDB-lite"/>
    </source>
</evidence>
<organism evidence="2 3">
    <name type="scientific">Mycoplasma haemocanis (strain Illinois)</name>
    <dbReference type="NCBI Taxonomy" id="1111676"/>
    <lineage>
        <taxon>Bacteria</taxon>
        <taxon>Bacillati</taxon>
        <taxon>Mycoplasmatota</taxon>
        <taxon>Mollicutes</taxon>
        <taxon>Mycoplasmataceae</taxon>
        <taxon>Mycoplasma</taxon>
    </lineage>
</organism>
<evidence type="ECO:0000313" key="2">
    <source>
        <dbReference type="EMBL" id="AEW45557.1"/>
    </source>
</evidence>
<proteinExistence type="predicted"/>